<dbReference type="EMBL" id="CP061169">
    <property type="protein sequence ID" value="QPZ39020.1"/>
    <property type="molecule type" value="Genomic_DNA"/>
</dbReference>
<comment type="similarity">
    <text evidence="1">Belongs to the LysR transcriptional regulatory family.</text>
</comment>
<feature type="domain" description="HTH lysR-type" evidence="5">
    <location>
        <begin position="2"/>
        <end position="59"/>
    </location>
</feature>
<dbReference type="Gene3D" id="1.10.10.10">
    <property type="entry name" value="Winged helix-like DNA-binding domain superfamily/Winged helix DNA-binding domain"/>
    <property type="match status" value="1"/>
</dbReference>
<evidence type="ECO:0000313" key="6">
    <source>
        <dbReference type="EMBL" id="QPZ39020.1"/>
    </source>
</evidence>
<evidence type="ECO:0000313" key="7">
    <source>
        <dbReference type="Proteomes" id="UP000662814"/>
    </source>
</evidence>
<dbReference type="InterPro" id="IPR000847">
    <property type="entry name" value="LysR_HTH_N"/>
</dbReference>
<dbReference type="InterPro" id="IPR036388">
    <property type="entry name" value="WH-like_DNA-bd_sf"/>
</dbReference>
<keyword evidence="7" id="KW-1185">Reference proteome</keyword>
<evidence type="ECO:0000256" key="2">
    <source>
        <dbReference type="ARBA" id="ARBA00023015"/>
    </source>
</evidence>
<dbReference type="RefSeq" id="WP_166984917.1">
    <property type="nucleotide sequence ID" value="NZ_CP061169.1"/>
</dbReference>
<dbReference type="PANTHER" id="PTHR30346">
    <property type="entry name" value="TRANSCRIPTIONAL DUAL REGULATOR HCAR-RELATED"/>
    <property type="match status" value="1"/>
</dbReference>
<protein>
    <submittedName>
        <fullName evidence="6">LysR family transcriptional regulator</fullName>
    </submittedName>
</protein>
<name>A0ABX6YJX0_9MICO</name>
<dbReference type="Pfam" id="PF03466">
    <property type="entry name" value="LysR_substrate"/>
    <property type="match status" value="1"/>
</dbReference>
<accession>A0ABX6YJX0</accession>
<gene>
    <name evidence="6" type="ORF">HCR76_02680</name>
</gene>
<dbReference type="PANTHER" id="PTHR30346:SF29">
    <property type="entry name" value="LYSR SUBSTRATE-BINDING"/>
    <property type="match status" value="1"/>
</dbReference>
<evidence type="ECO:0000256" key="1">
    <source>
        <dbReference type="ARBA" id="ARBA00009437"/>
    </source>
</evidence>
<reference evidence="6 7" key="1">
    <citation type="submission" date="2020-12" db="EMBL/GenBank/DDBJ databases">
        <title>Microbacterium sp. HY060.</title>
        <authorList>
            <person name="Zhou J."/>
        </authorList>
    </citation>
    <scope>NUCLEOTIDE SEQUENCE [LARGE SCALE GENOMIC DNA]</scope>
    <source>
        <strain evidence="6 7">HY60</strain>
    </source>
</reference>
<keyword evidence="3" id="KW-0238">DNA-binding</keyword>
<dbReference type="Gene3D" id="3.40.190.290">
    <property type="match status" value="1"/>
</dbReference>
<dbReference type="InterPro" id="IPR005119">
    <property type="entry name" value="LysR_subst-bd"/>
</dbReference>
<dbReference type="Proteomes" id="UP000662814">
    <property type="component" value="Chromosome"/>
</dbReference>
<evidence type="ECO:0000256" key="4">
    <source>
        <dbReference type="ARBA" id="ARBA00023163"/>
    </source>
</evidence>
<keyword evidence="2" id="KW-0805">Transcription regulation</keyword>
<organism evidence="6 7">
    <name type="scientific">Paramicrobacterium chengjingii</name>
    <dbReference type="NCBI Taxonomy" id="2769067"/>
    <lineage>
        <taxon>Bacteria</taxon>
        <taxon>Bacillati</taxon>
        <taxon>Actinomycetota</taxon>
        <taxon>Actinomycetes</taxon>
        <taxon>Micrococcales</taxon>
        <taxon>Microbacteriaceae</taxon>
        <taxon>Paramicrobacterium</taxon>
    </lineage>
</organism>
<keyword evidence="4" id="KW-0804">Transcription</keyword>
<dbReference type="PROSITE" id="PS50931">
    <property type="entry name" value="HTH_LYSR"/>
    <property type="match status" value="1"/>
</dbReference>
<evidence type="ECO:0000259" key="5">
    <source>
        <dbReference type="PROSITE" id="PS50931"/>
    </source>
</evidence>
<evidence type="ECO:0000256" key="3">
    <source>
        <dbReference type="ARBA" id="ARBA00023125"/>
    </source>
</evidence>
<dbReference type="Pfam" id="PF00126">
    <property type="entry name" value="HTH_1"/>
    <property type="match status" value="1"/>
</dbReference>
<proteinExistence type="inferred from homology"/>
<dbReference type="InterPro" id="IPR036390">
    <property type="entry name" value="WH_DNA-bd_sf"/>
</dbReference>
<sequence length="314" mass="34101">MLSLSRLRMLRELHRLGTLAEVARALSYTPSAVSQQLSQLERECRVPLLERVGRRVRLTDQALSLVAHTEEVLAQLERAEAELAAASPRVSGTLKVASFQTVVLSFAPTALTLMAGRCPEVDVEITQREVGPAFEGLLSHDFDLILGEEYPGMPDRVRDGIDRAELLSDPLRLVLPPTGILSARPQSLADLADAPWAFDPSGTMTGAWARAECRKAGFEPRVRFDTPDPLMHAHLVRTGHAVAFSPALIAAQHLGGTQIFGLPDDPHRTLFTAVRAGRSDHPAVRAFRECLAEAALTEEAPAPSLVLAPADRRA</sequence>
<dbReference type="SUPFAM" id="SSF53850">
    <property type="entry name" value="Periplasmic binding protein-like II"/>
    <property type="match status" value="1"/>
</dbReference>
<dbReference type="SUPFAM" id="SSF46785">
    <property type="entry name" value="Winged helix' DNA-binding domain"/>
    <property type="match status" value="1"/>
</dbReference>